<comment type="similarity">
    <text evidence="8">Belongs to the NhaC Na(+)/H(+) (TC 2.A.35) antiporter family.</text>
</comment>
<keyword evidence="4" id="KW-1003">Cell membrane</keyword>
<comment type="subcellular location">
    <subcellularLocation>
        <location evidence="1">Cell membrane</location>
        <topology evidence="1">Multi-pass membrane protein</topology>
    </subcellularLocation>
</comment>
<gene>
    <name evidence="11" type="ORF">ACFO8Q_21095</name>
</gene>
<evidence type="ECO:0000256" key="6">
    <source>
        <dbReference type="ARBA" id="ARBA00022989"/>
    </source>
</evidence>
<evidence type="ECO:0000256" key="7">
    <source>
        <dbReference type="ARBA" id="ARBA00023136"/>
    </source>
</evidence>
<dbReference type="RefSeq" id="WP_380028751.1">
    <property type="nucleotide sequence ID" value="NZ_JBHSHC010000147.1"/>
</dbReference>
<reference evidence="12" key="1">
    <citation type="journal article" date="2019" name="Int. J. Syst. Evol. Microbiol.">
        <title>The Global Catalogue of Microorganisms (GCM) 10K type strain sequencing project: providing services to taxonomists for standard genome sequencing and annotation.</title>
        <authorList>
            <consortium name="The Broad Institute Genomics Platform"/>
            <consortium name="The Broad Institute Genome Sequencing Center for Infectious Disease"/>
            <person name="Wu L."/>
            <person name="Ma J."/>
        </authorList>
    </citation>
    <scope>NUCLEOTIDE SEQUENCE [LARGE SCALE GENOMIC DNA]</scope>
    <source>
        <strain evidence="12">WYCCWR 12678</strain>
    </source>
</reference>
<keyword evidence="3" id="KW-0050">Antiport</keyword>
<evidence type="ECO:0000259" key="10">
    <source>
        <dbReference type="Pfam" id="PF03553"/>
    </source>
</evidence>
<evidence type="ECO:0000256" key="1">
    <source>
        <dbReference type="ARBA" id="ARBA00004651"/>
    </source>
</evidence>
<keyword evidence="7 9" id="KW-0472">Membrane</keyword>
<keyword evidence="12" id="KW-1185">Reference proteome</keyword>
<keyword evidence="2" id="KW-0813">Transport</keyword>
<dbReference type="InterPro" id="IPR018461">
    <property type="entry name" value="Na/H_Antiport_NhaC-like_C"/>
</dbReference>
<feature type="transmembrane region" description="Helical" evidence="9">
    <location>
        <begin position="38"/>
        <end position="55"/>
    </location>
</feature>
<dbReference type="PANTHER" id="PTHR33451:SF3">
    <property type="entry name" value="MALATE-2H(+)_NA(+)-LACTATE ANTIPORTER"/>
    <property type="match status" value="1"/>
</dbReference>
<feature type="transmembrane region" description="Helical" evidence="9">
    <location>
        <begin position="12"/>
        <end position="32"/>
    </location>
</feature>
<protein>
    <submittedName>
        <fullName evidence="11">Na+/H+ antiporter NhaC family protein</fullName>
    </submittedName>
</protein>
<evidence type="ECO:0000256" key="4">
    <source>
        <dbReference type="ARBA" id="ARBA00022475"/>
    </source>
</evidence>
<evidence type="ECO:0000256" key="8">
    <source>
        <dbReference type="ARBA" id="ARBA00038435"/>
    </source>
</evidence>
<dbReference type="EMBL" id="JBHSHC010000147">
    <property type="protein sequence ID" value="MFC4769808.1"/>
    <property type="molecule type" value="Genomic_DNA"/>
</dbReference>
<feature type="transmembrane region" description="Helical" evidence="9">
    <location>
        <begin position="100"/>
        <end position="128"/>
    </location>
</feature>
<feature type="transmembrane region" description="Helical" evidence="9">
    <location>
        <begin position="198"/>
        <end position="218"/>
    </location>
</feature>
<feature type="domain" description="Na+/H+ antiporter NhaC-like C-terminal" evidence="10">
    <location>
        <begin position="20"/>
        <end position="214"/>
    </location>
</feature>
<comment type="caution">
    <text evidence="11">The sequence shown here is derived from an EMBL/GenBank/DDBJ whole genome shotgun (WGS) entry which is preliminary data.</text>
</comment>
<evidence type="ECO:0000256" key="9">
    <source>
        <dbReference type="SAM" id="Phobius"/>
    </source>
</evidence>
<keyword evidence="6 9" id="KW-1133">Transmembrane helix</keyword>
<evidence type="ECO:0000256" key="5">
    <source>
        <dbReference type="ARBA" id="ARBA00022692"/>
    </source>
</evidence>
<name>A0ABV9Q7K2_9BACL</name>
<feature type="transmembrane region" description="Helical" evidence="9">
    <location>
        <begin position="75"/>
        <end position="94"/>
    </location>
</feature>
<feature type="transmembrane region" description="Helical" evidence="9">
    <location>
        <begin position="140"/>
        <end position="164"/>
    </location>
</feature>
<dbReference type="InterPro" id="IPR052180">
    <property type="entry name" value="NhaC_Na-H+_Antiporter"/>
</dbReference>
<dbReference type="Pfam" id="PF03553">
    <property type="entry name" value="Na_H_antiporter"/>
    <property type="match status" value="1"/>
</dbReference>
<dbReference type="Proteomes" id="UP001596002">
    <property type="component" value="Unassembled WGS sequence"/>
</dbReference>
<sequence length="285" mass="29878">MMEAGEQRKISLILSALPFVVSIVSLFAALFLFHDVPIYLALLAGWFTALIIAVAHKWKLPSLLLASYAGMRNTFIVVTILLLIGGVIAVWMASGTVAGLIVYGMGLVVPQFLVVIAFLLTFGMSMLLGTSIGTLSTMGIALAGLAHVVGIPSGLIGGALISGAMVGDRTSPLSGTLHLLAATANIKSDETFRHIVRSAVPVFLICLVLYTWLGYQAVDSGVSVDGSEREIAGLQSVFHLPWVVLIPPLLVLLLAGLRVPIRTNLILGILLGGRIGILCSGAITG</sequence>
<accession>A0ABV9Q7K2</accession>
<proteinExistence type="inferred from homology"/>
<evidence type="ECO:0000256" key="3">
    <source>
        <dbReference type="ARBA" id="ARBA00022449"/>
    </source>
</evidence>
<evidence type="ECO:0000313" key="11">
    <source>
        <dbReference type="EMBL" id="MFC4769808.1"/>
    </source>
</evidence>
<feature type="transmembrane region" description="Helical" evidence="9">
    <location>
        <begin position="238"/>
        <end position="257"/>
    </location>
</feature>
<dbReference type="PANTHER" id="PTHR33451">
    <property type="entry name" value="MALATE-2H(+)/NA(+)-LACTATE ANTIPORTER"/>
    <property type="match status" value="1"/>
</dbReference>
<evidence type="ECO:0000256" key="2">
    <source>
        <dbReference type="ARBA" id="ARBA00022448"/>
    </source>
</evidence>
<organism evidence="11 12">
    <name type="scientific">Effusibacillus consociatus</name>
    <dbReference type="NCBI Taxonomy" id="1117041"/>
    <lineage>
        <taxon>Bacteria</taxon>
        <taxon>Bacillati</taxon>
        <taxon>Bacillota</taxon>
        <taxon>Bacilli</taxon>
        <taxon>Bacillales</taxon>
        <taxon>Alicyclobacillaceae</taxon>
        <taxon>Effusibacillus</taxon>
    </lineage>
</organism>
<evidence type="ECO:0000313" key="12">
    <source>
        <dbReference type="Proteomes" id="UP001596002"/>
    </source>
</evidence>
<feature type="transmembrane region" description="Helical" evidence="9">
    <location>
        <begin position="264"/>
        <end position="283"/>
    </location>
</feature>
<keyword evidence="5 9" id="KW-0812">Transmembrane</keyword>